<proteinExistence type="predicted"/>
<keyword evidence="2" id="KW-1185">Reference proteome</keyword>
<dbReference type="EMBL" id="JACCBH010000001">
    <property type="protein sequence ID" value="NYD55086.1"/>
    <property type="molecule type" value="Genomic_DNA"/>
</dbReference>
<name>A0A7Y9JNH0_9MICO</name>
<reference evidence="1 2" key="1">
    <citation type="submission" date="2020-07" db="EMBL/GenBank/DDBJ databases">
        <title>Sequencing the genomes of 1000 actinobacteria strains.</title>
        <authorList>
            <person name="Klenk H.-P."/>
        </authorList>
    </citation>
    <scope>NUCLEOTIDE SEQUENCE [LARGE SCALE GENOMIC DNA]</scope>
    <source>
        <strain evidence="1 2">DSM 22185</strain>
    </source>
</reference>
<sequence length="217" mass="23764">MSAVTSYERPAIEVPEFRDEDGHVIEYGRRWSESPPEATYSVDTHPERFAPLHTVADALVTHLRDTYDVEIDEGAETAADLLHPVPHDFARAVRIRPNNPASASLTLVFTAYPGIVMHAGLLHDFLYPVCGCDACDSSWAREADRLESQVLAVAAGNYRESADLGGESVAFSYTYPDGTSSGHSRAQDLPVDRLRAAVPVLTELSGRWAAWPHSTSD</sequence>
<evidence type="ECO:0000313" key="1">
    <source>
        <dbReference type="EMBL" id="NYD55086.1"/>
    </source>
</evidence>
<gene>
    <name evidence="1" type="ORF">BKA02_002141</name>
</gene>
<dbReference type="Proteomes" id="UP000552045">
    <property type="component" value="Unassembled WGS sequence"/>
</dbReference>
<protein>
    <submittedName>
        <fullName evidence="1">Uncharacterized protein</fullName>
    </submittedName>
</protein>
<dbReference type="AlphaFoldDB" id="A0A7Y9JNH0"/>
<organism evidence="1 2">
    <name type="scientific">Microbacterium pseudoresistens</name>
    <dbReference type="NCBI Taxonomy" id="640634"/>
    <lineage>
        <taxon>Bacteria</taxon>
        <taxon>Bacillati</taxon>
        <taxon>Actinomycetota</taxon>
        <taxon>Actinomycetes</taxon>
        <taxon>Micrococcales</taxon>
        <taxon>Microbacteriaceae</taxon>
        <taxon>Microbacterium</taxon>
    </lineage>
</organism>
<dbReference type="Pfam" id="PF19736">
    <property type="entry name" value="DUF6226"/>
    <property type="match status" value="1"/>
</dbReference>
<comment type="caution">
    <text evidence="1">The sequence shown here is derived from an EMBL/GenBank/DDBJ whole genome shotgun (WGS) entry which is preliminary data.</text>
</comment>
<evidence type="ECO:0000313" key="2">
    <source>
        <dbReference type="Proteomes" id="UP000552045"/>
    </source>
</evidence>
<dbReference type="InterPro" id="IPR045773">
    <property type="entry name" value="DUF6226"/>
</dbReference>
<accession>A0A7Y9JNH0</accession>
<dbReference type="RefSeq" id="WP_218844535.1">
    <property type="nucleotide sequence ID" value="NZ_BAABLC010000002.1"/>
</dbReference>